<name>A0A5C7I816_9ROSI</name>
<evidence type="ECO:0000313" key="7">
    <source>
        <dbReference type="Proteomes" id="UP000323000"/>
    </source>
</evidence>
<feature type="signal peptide" evidence="4">
    <location>
        <begin position="1"/>
        <end position="28"/>
    </location>
</feature>
<dbReference type="NCBIfam" id="TIGR01614">
    <property type="entry name" value="PME_inhib"/>
    <property type="match status" value="1"/>
</dbReference>
<protein>
    <recommendedName>
        <fullName evidence="5">Pectinesterase inhibitor domain-containing protein</fullName>
    </recommendedName>
</protein>
<accession>A0A5C7I816</accession>
<dbReference type="Proteomes" id="UP000323000">
    <property type="component" value="Chromosome 3"/>
</dbReference>
<dbReference type="SMART" id="SM00856">
    <property type="entry name" value="PMEI"/>
    <property type="match status" value="1"/>
</dbReference>
<dbReference type="InterPro" id="IPR006501">
    <property type="entry name" value="Pectinesterase_inhib_dom"/>
</dbReference>
<dbReference type="Gene3D" id="1.20.140.40">
    <property type="entry name" value="Invertase/pectin methylesterase inhibitor family protein"/>
    <property type="match status" value="1"/>
</dbReference>
<gene>
    <name evidence="6" type="ORF">EZV62_006562</name>
</gene>
<dbReference type="InterPro" id="IPR035513">
    <property type="entry name" value="Invertase/methylesterase_inhib"/>
</dbReference>
<comment type="caution">
    <text evidence="6">The sequence shown here is derived from an EMBL/GenBank/DDBJ whole genome shotgun (WGS) entry which is preliminary data.</text>
</comment>
<sequence length="186" mass="20583">MLNPTCFYLPFLMFFIVVPLLSVNQSSATATVNNDAVPFIRKSCNGTEYPDTCIYVLEGDPRSRTTTDLKNLTRISMDIVYEEAIELKSLFIKAGENATDPVLKMNIRSCIGEFDIGSYHVKTYGIPYFEKGDYANANSQIGYIVGGSSNCNDTGTKLFNKEVETSFNFSCNVLDLLSMLPSGTNV</sequence>
<evidence type="ECO:0000256" key="3">
    <source>
        <dbReference type="ARBA" id="ARBA00038471"/>
    </source>
</evidence>
<keyword evidence="7" id="KW-1185">Reference proteome</keyword>
<dbReference type="EMBL" id="VAHF01000003">
    <property type="protein sequence ID" value="TXG65287.1"/>
    <property type="molecule type" value="Genomic_DNA"/>
</dbReference>
<keyword evidence="2" id="KW-1015">Disulfide bond</keyword>
<proteinExistence type="inferred from homology"/>
<dbReference type="PANTHER" id="PTHR36710:SF18">
    <property type="entry name" value="PECTINESTERASE INHIBITOR 5-RELATED"/>
    <property type="match status" value="1"/>
</dbReference>
<evidence type="ECO:0000256" key="1">
    <source>
        <dbReference type="ARBA" id="ARBA00022729"/>
    </source>
</evidence>
<dbReference type="InterPro" id="IPR052421">
    <property type="entry name" value="PCW_Enzyme_Inhibitor"/>
</dbReference>
<dbReference type="Pfam" id="PF04043">
    <property type="entry name" value="PMEI"/>
    <property type="match status" value="1"/>
</dbReference>
<evidence type="ECO:0000256" key="4">
    <source>
        <dbReference type="SAM" id="SignalP"/>
    </source>
</evidence>
<keyword evidence="1 4" id="KW-0732">Signal</keyword>
<organism evidence="6 7">
    <name type="scientific">Acer yangbiense</name>
    <dbReference type="NCBI Taxonomy" id="1000413"/>
    <lineage>
        <taxon>Eukaryota</taxon>
        <taxon>Viridiplantae</taxon>
        <taxon>Streptophyta</taxon>
        <taxon>Embryophyta</taxon>
        <taxon>Tracheophyta</taxon>
        <taxon>Spermatophyta</taxon>
        <taxon>Magnoliopsida</taxon>
        <taxon>eudicotyledons</taxon>
        <taxon>Gunneridae</taxon>
        <taxon>Pentapetalae</taxon>
        <taxon>rosids</taxon>
        <taxon>malvids</taxon>
        <taxon>Sapindales</taxon>
        <taxon>Sapindaceae</taxon>
        <taxon>Hippocastanoideae</taxon>
        <taxon>Acereae</taxon>
        <taxon>Acer</taxon>
    </lineage>
</organism>
<evidence type="ECO:0000313" key="6">
    <source>
        <dbReference type="EMBL" id="TXG65287.1"/>
    </source>
</evidence>
<dbReference type="AlphaFoldDB" id="A0A5C7I816"/>
<evidence type="ECO:0000259" key="5">
    <source>
        <dbReference type="SMART" id="SM00856"/>
    </source>
</evidence>
<dbReference type="OrthoDB" id="764172at2759"/>
<reference evidence="7" key="1">
    <citation type="journal article" date="2019" name="Gigascience">
        <title>De novo genome assembly of the endangered Acer yangbiense, a plant species with extremely small populations endemic to Yunnan Province, China.</title>
        <authorList>
            <person name="Yang J."/>
            <person name="Wariss H.M."/>
            <person name="Tao L."/>
            <person name="Zhang R."/>
            <person name="Yun Q."/>
            <person name="Hollingsworth P."/>
            <person name="Dao Z."/>
            <person name="Luo G."/>
            <person name="Guo H."/>
            <person name="Ma Y."/>
            <person name="Sun W."/>
        </authorList>
    </citation>
    <scope>NUCLEOTIDE SEQUENCE [LARGE SCALE GENOMIC DNA]</scope>
    <source>
        <strain evidence="7">cv. Malutang</strain>
    </source>
</reference>
<dbReference type="PANTHER" id="PTHR36710">
    <property type="entry name" value="PECTINESTERASE INHIBITOR-LIKE"/>
    <property type="match status" value="1"/>
</dbReference>
<feature type="chain" id="PRO_5022786779" description="Pectinesterase inhibitor domain-containing protein" evidence="4">
    <location>
        <begin position="29"/>
        <end position="186"/>
    </location>
</feature>
<evidence type="ECO:0000256" key="2">
    <source>
        <dbReference type="ARBA" id="ARBA00023157"/>
    </source>
</evidence>
<dbReference type="GO" id="GO:0004857">
    <property type="term" value="F:enzyme inhibitor activity"/>
    <property type="evidence" value="ECO:0007669"/>
    <property type="project" value="InterPro"/>
</dbReference>
<feature type="domain" description="Pectinesterase inhibitor" evidence="5">
    <location>
        <begin position="35"/>
        <end position="176"/>
    </location>
</feature>
<dbReference type="SUPFAM" id="SSF101148">
    <property type="entry name" value="Plant invertase/pectin methylesterase inhibitor"/>
    <property type="match status" value="1"/>
</dbReference>
<comment type="similarity">
    <text evidence="3">Belongs to the PMEI family.</text>
</comment>
<dbReference type="CDD" id="cd14859">
    <property type="entry name" value="PMEI_like"/>
    <property type="match status" value="1"/>
</dbReference>